<evidence type="ECO:0000313" key="5">
    <source>
        <dbReference type="Proteomes" id="UP000398389"/>
    </source>
</evidence>
<dbReference type="AlphaFoldDB" id="A0A5E8C330"/>
<dbReference type="GeneID" id="43583684"/>
<accession>A0A5E8C330</accession>
<feature type="domain" description="Fumarylacetoacetase-like C-terminal" evidence="3">
    <location>
        <begin position="9"/>
        <end position="203"/>
    </location>
</feature>
<dbReference type="RefSeq" id="XP_031855475.1">
    <property type="nucleotide sequence ID" value="XM_031999584.1"/>
</dbReference>
<evidence type="ECO:0000256" key="1">
    <source>
        <dbReference type="ARBA" id="ARBA00010211"/>
    </source>
</evidence>
<comment type="similarity">
    <text evidence="1">Belongs to the FAH family.</text>
</comment>
<dbReference type="OrthoDB" id="74910at2759"/>
<proteinExistence type="inferred from homology"/>
<keyword evidence="2" id="KW-0479">Metal-binding</keyword>
<dbReference type="FunFam" id="3.90.850.10:FF:000003">
    <property type="entry name" value="Fumarylacetoacetate hydrolase domain-containing 1"/>
    <property type="match status" value="1"/>
</dbReference>
<evidence type="ECO:0000256" key="2">
    <source>
        <dbReference type="ARBA" id="ARBA00022723"/>
    </source>
</evidence>
<dbReference type="EMBL" id="CABVLU010000004">
    <property type="protein sequence ID" value="VVT56158.1"/>
    <property type="molecule type" value="Genomic_DNA"/>
</dbReference>
<evidence type="ECO:0000313" key="4">
    <source>
        <dbReference type="EMBL" id="VVT56158.1"/>
    </source>
</evidence>
<evidence type="ECO:0000259" key="3">
    <source>
        <dbReference type="Pfam" id="PF01557"/>
    </source>
</evidence>
<dbReference type="Proteomes" id="UP000398389">
    <property type="component" value="Unassembled WGS sequence"/>
</dbReference>
<dbReference type="PANTHER" id="PTHR11820">
    <property type="entry name" value="ACYLPYRUVASE"/>
    <property type="match status" value="1"/>
</dbReference>
<dbReference type="GO" id="GO:0005739">
    <property type="term" value="C:mitochondrion"/>
    <property type="evidence" value="ECO:0007669"/>
    <property type="project" value="TreeGrafter"/>
</dbReference>
<dbReference type="GO" id="GO:0046872">
    <property type="term" value="F:metal ion binding"/>
    <property type="evidence" value="ECO:0007669"/>
    <property type="project" value="UniProtKB-KW"/>
</dbReference>
<organism evidence="4 5">
    <name type="scientific">Magnusiomyces paraingens</name>
    <dbReference type="NCBI Taxonomy" id="2606893"/>
    <lineage>
        <taxon>Eukaryota</taxon>
        <taxon>Fungi</taxon>
        <taxon>Dikarya</taxon>
        <taxon>Ascomycota</taxon>
        <taxon>Saccharomycotina</taxon>
        <taxon>Dipodascomycetes</taxon>
        <taxon>Dipodascales</taxon>
        <taxon>Dipodascaceae</taxon>
        <taxon>Magnusiomyces</taxon>
    </lineage>
</organism>
<sequence>MSFAKNTRKVMCIGRNYVDHIKELGNAPPSQPFFFLKPPSAILPSVAKEPILIPQGTTVHYEVELALVLGKPLKNAQFGGSNSYLDALAGYALAIDLTARNVQNEAKKKGLPWSIAKGFDTFLPLSEFIPKEKISDPHNVTLQLDVNGVTQQKDKTSLMMFKIPEILETVSSIMTLEAGDIILTGTPKGVGPIVPGDKVSCKIYDEADNIIEEGSMDFDVAQKPGPYIFKQT</sequence>
<dbReference type="PANTHER" id="PTHR11820:SF7">
    <property type="entry name" value="ACYLPYRUVASE FAHD1, MITOCHONDRIAL"/>
    <property type="match status" value="1"/>
</dbReference>
<name>A0A5E8C330_9ASCO</name>
<keyword evidence="5" id="KW-1185">Reference proteome</keyword>
<dbReference type="Pfam" id="PF01557">
    <property type="entry name" value="FAA_hydrolase"/>
    <property type="match status" value="1"/>
</dbReference>
<dbReference type="GO" id="GO:0019752">
    <property type="term" value="P:carboxylic acid metabolic process"/>
    <property type="evidence" value="ECO:0007669"/>
    <property type="project" value="UniProtKB-ARBA"/>
</dbReference>
<protein>
    <recommendedName>
        <fullName evidence="3">Fumarylacetoacetase-like C-terminal domain-containing protein</fullName>
    </recommendedName>
</protein>
<dbReference type="InterPro" id="IPR011234">
    <property type="entry name" value="Fumarylacetoacetase-like_C"/>
</dbReference>
<dbReference type="GO" id="GO:0018773">
    <property type="term" value="F:acetylpyruvate hydrolase activity"/>
    <property type="evidence" value="ECO:0007669"/>
    <property type="project" value="TreeGrafter"/>
</dbReference>
<dbReference type="InterPro" id="IPR036663">
    <property type="entry name" value="Fumarylacetoacetase_C_sf"/>
</dbReference>
<reference evidence="4 5" key="1">
    <citation type="submission" date="2019-09" db="EMBL/GenBank/DDBJ databases">
        <authorList>
            <person name="Brejova B."/>
        </authorList>
    </citation>
    <scope>NUCLEOTIDE SEQUENCE [LARGE SCALE GENOMIC DNA]</scope>
</reference>
<gene>
    <name evidence="4" type="ORF">SAPINGB_P004869</name>
</gene>
<dbReference type="SUPFAM" id="SSF56529">
    <property type="entry name" value="FAH"/>
    <property type="match status" value="1"/>
</dbReference>
<dbReference type="Gene3D" id="3.90.850.10">
    <property type="entry name" value="Fumarylacetoacetase-like, C-terminal domain"/>
    <property type="match status" value="1"/>
</dbReference>